<comment type="similarity">
    <text evidence="4">Belongs to the HSF family.</text>
</comment>
<dbReference type="EMBL" id="HBIQ01026396">
    <property type="protein sequence ID" value="CAE0539105.1"/>
    <property type="molecule type" value="Transcribed_RNA"/>
</dbReference>
<dbReference type="SUPFAM" id="SSF46785">
    <property type="entry name" value="Winged helix' DNA-binding domain"/>
    <property type="match status" value="1"/>
</dbReference>
<evidence type="ECO:0000256" key="4">
    <source>
        <dbReference type="RuleBase" id="RU004020"/>
    </source>
</evidence>
<dbReference type="InterPro" id="IPR036390">
    <property type="entry name" value="WH_DNA-bd_sf"/>
</dbReference>
<name>A0A7S3RYU1_9SPIT</name>
<evidence type="ECO:0000256" key="1">
    <source>
        <dbReference type="ARBA" id="ARBA00004123"/>
    </source>
</evidence>
<feature type="region of interest" description="Disordered" evidence="5">
    <location>
        <begin position="66"/>
        <end position="122"/>
    </location>
</feature>
<dbReference type="GO" id="GO:0003700">
    <property type="term" value="F:DNA-binding transcription factor activity"/>
    <property type="evidence" value="ECO:0007669"/>
    <property type="project" value="InterPro"/>
</dbReference>
<evidence type="ECO:0000256" key="3">
    <source>
        <dbReference type="ARBA" id="ARBA00023242"/>
    </source>
</evidence>
<dbReference type="PANTHER" id="PTHR10015:SF427">
    <property type="entry name" value="HEAT SHOCK FACTOR PROTEIN"/>
    <property type="match status" value="1"/>
</dbReference>
<dbReference type="SMART" id="SM00415">
    <property type="entry name" value="HSF"/>
    <property type="match status" value="1"/>
</dbReference>
<dbReference type="GO" id="GO:0043565">
    <property type="term" value="F:sequence-specific DNA binding"/>
    <property type="evidence" value="ECO:0007669"/>
    <property type="project" value="InterPro"/>
</dbReference>
<keyword evidence="2" id="KW-0238">DNA-binding</keyword>
<gene>
    <name evidence="7" type="ORF">SACU0126_LOCUS8656</name>
</gene>
<dbReference type="InterPro" id="IPR036388">
    <property type="entry name" value="WH-like_DNA-bd_sf"/>
</dbReference>
<proteinExistence type="inferred from homology"/>
<comment type="subcellular location">
    <subcellularLocation>
        <location evidence="1">Nucleus</location>
    </subcellularLocation>
</comment>
<dbReference type="PANTHER" id="PTHR10015">
    <property type="entry name" value="HEAT SHOCK TRANSCRIPTION FACTOR"/>
    <property type="match status" value="1"/>
</dbReference>
<protein>
    <recommendedName>
        <fullName evidence="6">HSF-type DNA-binding domain-containing protein</fullName>
    </recommendedName>
</protein>
<evidence type="ECO:0000256" key="2">
    <source>
        <dbReference type="ARBA" id="ARBA00023125"/>
    </source>
</evidence>
<dbReference type="Gene3D" id="1.10.10.10">
    <property type="entry name" value="Winged helix-like DNA-binding domain superfamily/Winged helix DNA-binding domain"/>
    <property type="match status" value="1"/>
</dbReference>
<accession>A0A7S3RYU1</accession>
<sequence length="266" mass="28155">MVSAGYDCIGWSADGSKVWVTNPERLARDVIPKYFGHSSYASLTRSLHAHSFNKISSTDWMHPAFTRDEPEKAKTITRKRPRSKEAPPAISAAITANADPLSPPLRATSTELSDETHSSDAPLTKVARYAPGETPSPEVAARLAALAEQIRAEKKAAIALQHTLDRLEAHSTRARREELQLRLVVVHLASVLANAAAGAAPITAATQAAATLLARGQLPSPDAGADGEMGCTTAELLSLCDLNEGCSDKCLADHFAEGASLVSLTA</sequence>
<dbReference type="InterPro" id="IPR000232">
    <property type="entry name" value="HSF_DNA-bd"/>
</dbReference>
<feature type="domain" description="HSF-type DNA-binding" evidence="6">
    <location>
        <begin position="1"/>
        <end position="79"/>
    </location>
</feature>
<keyword evidence="3" id="KW-0539">Nucleus</keyword>
<reference evidence="7" key="1">
    <citation type="submission" date="2021-01" db="EMBL/GenBank/DDBJ databases">
        <authorList>
            <person name="Corre E."/>
            <person name="Pelletier E."/>
            <person name="Niang G."/>
            <person name="Scheremetjew M."/>
            <person name="Finn R."/>
            <person name="Kale V."/>
            <person name="Holt S."/>
            <person name="Cochrane G."/>
            <person name="Meng A."/>
            <person name="Brown T."/>
            <person name="Cohen L."/>
        </authorList>
    </citation>
    <scope>NUCLEOTIDE SEQUENCE</scope>
    <source>
        <strain evidence="7">SPMC142</strain>
    </source>
</reference>
<evidence type="ECO:0000313" key="7">
    <source>
        <dbReference type="EMBL" id="CAE0539105.1"/>
    </source>
</evidence>
<dbReference type="AlphaFoldDB" id="A0A7S3RYU1"/>
<dbReference type="Pfam" id="PF00447">
    <property type="entry name" value="HSF_DNA-bind"/>
    <property type="match status" value="1"/>
</dbReference>
<dbReference type="GO" id="GO:0005634">
    <property type="term" value="C:nucleus"/>
    <property type="evidence" value="ECO:0007669"/>
    <property type="project" value="UniProtKB-SubCell"/>
</dbReference>
<organism evidence="7">
    <name type="scientific">Strombidinopsis acuminata</name>
    <dbReference type="NCBI Taxonomy" id="141414"/>
    <lineage>
        <taxon>Eukaryota</taxon>
        <taxon>Sar</taxon>
        <taxon>Alveolata</taxon>
        <taxon>Ciliophora</taxon>
        <taxon>Intramacronucleata</taxon>
        <taxon>Spirotrichea</taxon>
        <taxon>Choreotrichia</taxon>
        <taxon>Choreotrichida</taxon>
        <taxon>Strombidinopsidae</taxon>
        <taxon>Strombidinopsis</taxon>
    </lineage>
</organism>
<evidence type="ECO:0000256" key="5">
    <source>
        <dbReference type="SAM" id="MobiDB-lite"/>
    </source>
</evidence>
<evidence type="ECO:0000259" key="6">
    <source>
        <dbReference type="SMART" id="SM00415"/>
    </source>
</evidence>